<dbReference type="Proteomes" id="UP000295210">
    <property type="component" value="Unassembled WGS sequence"/>
</dbReference>
<keyword evidence="1" id="KW-0472">Membrane</keyword>
<evidence type="ECO:0000313" key="3">
    <source>
        <dbReference type="Proteomes" id="UP000295210"/>
    </source>
</evidence>
<keyword evidence="3" id="KW-1185">Reference proteome</keyword>
<accession>A0A4R1L1G5</accession>
<evidence type="ECO:0000313" key="2">
    <source>
        <dbReference type="EMBL" id="TCK70857.1"/>
    </source>
</evidence>
<feature type="transmembrane region" description="Helical" evidence="1">
    <location>
        <begin position="99"/>
        <end position="117"/>
    </location>
</feature>
<protein>
    <submittedName>
        <fullName evidence="2">Inner membrane protein</fullName>
    </submittedName>
</protein>
<dbReference type="AlphaFoldDB" id="A0A4R1L1G5"/>
<name>A0A4R1L1G5_9BACT</name>
<dbReference type="EMBL" id="SMGK01000006">
    <property type="protein sequence ID" value="TCK70857.1"/>
    <property type="molecule type" value="Genomic_DNA"/>
</dbReference>
<dbReference type="InterPro" id="IPR053170">
    <property type="entry name" value="Transcription_regulator"/>
</dbReference>
<feature type="transmembrane region" description="Helical" evidence="1">
    <location>
        <begin position="69"/>
        <end position="87"/>
    </location>
</feature>
<feature type="transmembrane region" description="Helical" evidence="1">
    <location>
        <begin position="176"/>
        <end position="195"/>
    </location>
</feature>
<reference evidence="2 3" key="1">
    <citation type="submission" date="2019-03" db="EMBL/GenBank/DDBJ databases">
        <title>Genomic Encyclopedia of Type Strains, Phase IV (KMG-IV): sequencing the most valuable type-strain genomes for metagenomic binning, comparative biology and taxonomic classification.</title>
        <authorList>
            <person name="Goeker M."/>
        </authorList>
    </citation>
    <scope>NUCLEOTIDE SEQUENCE [LARGE SCALE GENOMIC DNA]</scope>
    <source>
        <strain evidence="2 3">DSM 103428</strain>
    </source>
</reference>
<organism evidence="2 3">
    <name type="scientific">Acidipila rosea</name>
    <dbReference type="NCBI Taxonomy" id="768535"/>
    <lineage>
        <taxon>Bacteria</taxon>
        <taxon>Pseudomonadati</taxon>
        <taxon>Acidobacteriota</taxon>
        <taxon>Terriglobia</taxon>
        <taxon>Terriglobales</taxon>
        <taxon>Acidobacteriaceae</taxon>
        <taxon>Acidipila</taxon>
    </lineage>
</organism>
<dbReference type="PANTHER" id="PTHR40031:SF1">
    <property type="entry name" value="MEMBRANE-BOUND METAL-DEPENDENT HYDROLASE"/>
    <property type="match status" value="1"/>
</dbReference>
<keyword evidence="1" id="KW-0812">Transmembrane</keyword>
<gene>
    <name evidence="2" type="ORF">C7378_3246</name>
</gene>
<evidence type="ECO:0000256" key="1">
    <source>
        <dbReference type="SAM" id="Phobius"/>
    </source>
</evidence>
<dbReference type="InterPro" id="IPR007404">
    <property type="entry name" value="YdjM-like"/>
</dbReference>
<feature type="transmembrane region" description="Helical" evidence="1">
    <location>
        <begin position="137"/>
        <end position="164"/>
    </location>
</feature>
<dbReference type="Pfam" id="PF04307">
    <property type="entry name" value="YdjM"/>
    <property type="match status" value="1"/>
</dbReference>
<sequence length="362" mass="40563">MYRCLNELMEPVTHFLTGACLGRSGFNRKTAYATLAMTLAAEAPDLDVFWGFRGPVAAFEHHRGITHSFLAAPVIALVTTAFVWLVHKLSSKPPVIPPRWGLIWLFAMIADLSHLLLDYTNNYGIRPFYPFDAHWYAWNIVFIIEPVILLALLGALIMPWLLGLADSEIGARRKLFRGRGWAISALICMVLVWAVRNAEHAHAIAVFRSADVTREAAIRVEAEPYPINPFLWRVMAETSDYYQTATVRTLSDQVQTDGLEDIVDKPPVTLATFAAKRSWLGRVYLDWSKWPLVVDRGTQAPNDLPSLPPGASAVSFEDLRFAYSPVSASSHPEQQPPLSGWVYVGAQREIEGMFMGKKEQKP</sequence>
<keyword evidence="1" id="KW-1133">Transmembrane helix</keyword>
<proteinExistence type="predicted"/>
<dbReference type="PANTHER" id="PTHR40031">
    <property type="entry name" value="HYPOTHETICAL MEMBRANE SPANNING PROTEIN"/>
    <property type="match status" value="1"/>
</dbReference>
<comment type="caution">
    <text evidence="2">The sequence shown here is derived from an EMBL/GenBank/DDBJ whole genome shotgun (WGS) entry which is preliminary data.</text>
</comment>